<evidence type="ECO:0000313" key="10">
    <source>
        <dbReference type="Proteomes" id="UP000815325"/>
    </source>
</evidence>
<reference evidence="9" key="1">
    <citation type="submission" date="2017-08" db="EMBL/GenBank/DDBJ databases">
        <authorList>
            <person name="Polle J.E."/>
            <person name="Barry K."/>
            <person name="Cushman J."/>
            <person name="Schmutz J."/>
            <person name="Tran D."/>
            <person name="Hathwaick L.T."/>
            <person name="Yim W.C."/>
            <person name="Jenkins J."/>
            <person name="Mckie-Krisberg Z.M."/>
            <person name="Prochnik S."/>
            <person name="Lindquist E."/>
            <person name="Dockter R.B."/>
            <person name="Adam C."/>
            <person name="Molina H."/>
            <person name="Bunkerborg J."/>
            <person name="Jin E."/>
            <person name="Buchheim M."/>
            <person name="Magnuson J."/>
        </authorList>
    </citation>
    <scope>NUCLEOTIDE SEQUENCE</scope>
    <source>
        <strain evidence="9">CCAP 19/18</strain>
    </source>
</reference>
<dbReference type="PRINTS" id="PR00300">
    <property type="entry name" value="CLPPROTEASEA"/>
</dbReference>
<feature type="compositionally biased region" description="Acidic residues" evidence="7">
    <location>
        <begin position="810"/>
        <end position="825"/>
    </location>
</feature>
<feature type="region of interest" description="Disordered" evidence="7">
    <location>
        <begin position="755"/>
        <end position="825"/>
    </location>
</feature>
<evidence type="ECO:0000256" key="5">
    <source>
        <dbReference type="PROSITE-ProRule" id="PRU01251"/>
    </source>
</evidence>
<dbReference type="InterPro" id="IPR001270">
    <property type="entry name" value="ClpA/B"/>
</dbReference>
<dbReference type="PROSITE" id="PS00870">
    <property type="entry name" value="CLPAB_1"/>
    <property type="match status" value="1"/>
</dbReference>
<gene>
    <name evidence="9" type="ORF">DUNSADRAFT_10456</name>
</gene>
<dbReference type="InterPro" id="IPR041546">
    <property type="entry name" value="ClpA/ClpB_AAA_lid"/>
</dbReference>
<dbReference type="InterPro" id="IPR050130">
    <property type="entry name" value="ClpA_ClpB"/>
</dbReference>
<comment type="caution">
    <text evidence="9">The sequence shown here is derived from an EMBL/GenBank/DDBJ whole genome shotgun (WGS) entry which is preliminary data.</text>
</comment>
<evidence type="ECO:0000256" key="6">
    <source>
        <dbReference type="SAM" id="Coils"/>
    </source>
</evidence>
<dbReference type="Gene3D" id="1.10.8.60">
    <property type="match status" value="1"/>
</dbReference>
<evidence type="ECO:0000256" key="4">
    <source>
        <dbReference type="ARBA" id="ARBA00023186"/>
    </source>
</evidence>
<dbReference type="Pfam" id="PF17871">
    <property type="entry name" value="AAA_lid_9"/>
    <property type="match status" value="1"/>
</dbReference>
<dbReference type="PANTHER" id="PTHR11638">
    <property type="entry name" value="ATP-DEPENDENT CLP PROTEASE"/>
    <property type="match status" value="1"/>
</dbReference>
<dbReference type="CDD" id="cd00009">
    <property type="entry name" value="AAA"/>
    <property type="match status" value="1"/>
</dbReference>
<dbReference type="InterPro" id="IPR018368">
    <property type="entry name" value="ClpA/B_CS1"/>
</dbReference>
<evidence type="ECO:0000256" key="2">
    <source>
        <dbReference type="ARBA" id="ARBA00022741"/>
    </source>
</evidence>
<dbReference type="SMART" id="SM01086">
    <property type="entry name" value="ClpB_D2-small"/>
    <property type="match status" value="1"/>
</dbReference>
<proteinExistence type="predicted"/>
<evidence type="ECO:0000256" key="1">
    <source>
        <dbReference type="ARBA" id="ARBA00022737"/>
    </source>
</evidence>
<dbReference type="PROSITE" id="PS51903">
    <property type="entry name" value="CLP_R"/>
    <property type="match status" value="1"/>
</dbReference>
<dbReference type="InterPro" id="IPR004176">
    <property type="entry name" value="Clp_R_N"/>
</dbReference>
<dbReference type="EMBL" id="MU069819">
    <property type="protein sequence ID" value="KAF5833291.1"/>
    <property type="molecule type" value="Genomic_DNA"/>
</dbReference>
<dbReference type="Pfam" id="PF10431">
    <property type="entry name" value="ClpB_D2-small"/>
    <property type="match status" value="1"/>
</dbReference>
<dbReference type="PANTHER" id="PTHR11638:SF18">
    <property type="entry name" value="HEAT SHOCK PROTEIN 104"/>
    <property type="match status" value="1"/>
</dbReference>
<accession>A0ABQ7GFB3</accession>
<keyword evidence="10" id="KW-1185">Reference proteome</keyword>
<keyword evidence="1 5" id="KW-0677">Repeat</keyword>
<evidence type="ECO:0000256" key="3">
    <source>
        <dbReference type="ARBA" id="ARBA00022840"/>
    </source>
</evidence>
<keyword evidence="3" id="KW-0067">ATP-binding</keyword>
<dbReference type="InterPro" id="IPR003959">
    <property type="entry name" value="ATPase_AAA_core"/>
</dbReference>
<organism evidence="9 10">
    <name type="scientific">Dunaliella salina</name>
    <name type="common">Green alga</name>
    <name type="synonym">Protococcus salinus</name>
    <dbReference type="NCBI Taxonomy" id="3046"/>
    <lineage>
        <taxon>Eukaryota</taxon>
        <taxon>Viridiplantae</taxon>
        <taxon>Chlorophyta</taxon>
        <taxon>core chlorophytes</taxon>
        <taxon>Chlorophyceae</taxon>
        <taxon>CS clade</taxon>
        <taxon>Chlamydomonadales</taxon>
        <taxon>Dunaliellaceae</taxon>
        <taxon>Dunaliella</taxon>
    </lineage>
</organism>
<feature type="coiled-coil region" evidence="6">
    <location>
        <begin position="315"/>
        <end position="395"/>
    </location>
</feature>
<dbReference type="InterPro" id="IPR027417">
    <property type="entry name" value="P-loop_NTPase"/>
</dbReference>
<dbReference type="InterPro" id="IPR003593">
    <property type="entry name" value="AAA+_ATPase"/>
</dbReference>
<keyword evidence="6" id="KW-0175">Coiled coil</keyword>
<evidence type="ECO:0000259" key="8">
    <source>
        <dbReference type="PROSITE" id="PS51903"/>
    </source>
</evidence>
<dbReference type="Proteomes" id="UP000815325">
    <property type="component" value="Unassembled WGS sequence"/>
</dbReference>
<dbReference type="Pfam" id="PF00004">
    <property type="entry name" value="AAA"/>
    <property type="match status" value="1"/>
</dbReference>
<feature type="domain" description="Clp R" evidence="8">
    <location>
        <begin position="1"/>
        <end position="48"/>
    </location>
</feature>
<evidence type="ECO:0000313" key="9">
    <source>
        <dbReference type="EMBL" id="KAF5833291.1"/>
    </source>
</evidence>
<dbReference type="InterPro" id="IPR019489">
    <property type="entry name" value="Clp_ATPase_C"/>
</dbReference>
<keyword evidence="4" id="KW-0143">Chaperone</keyword>
<dbReference type="SMART" id="SM00382">
    <property type="entry name" value="AAA"/>
    <property type="match status" value="2"/>
</dbReference>
<feature type="compositionally biased region" description="Basic and acidic residues" evidence="7">
    <location>
        <begin position="797"/>
        <end position="808"/>
    </location>
</feature>
<keyword evidence="2" id="KW-0547">Nucleotide-binding</keyword>
<dbReference type="SUPFAM" id="SSF52540">
    <property type="entry name" value="P-loop containing nucleoside triphosphate hydrolases"/>
    <property type="match status" value="2"/>
</dbReference>
<name>A0ABQ7GFB3_DUNSA</name>
<dbReference type="CDD" id="cd19499">
    <property type="entry name" value="RecA-like_ClpB_Hsp104-like"/>
    <property type="match status" value="1"/>
</dbReference>
<evidence type="ECO:0000256" key="7">
    <source>
        <dbReference type="SAM" id="MobiDB-lite"/>
    </source>
</evidence>
<dbReference type="Gene3D" id="3.40.50.300">
    <property type="entry name" value="P-loop containing nucleotide triphosphate hydrolases"/>
    <property type="match status" value="3"/>
</dbReference>
<protein>
    <submittedName>
        <fullName evidence="9">ClpB chaperone, Hsp100 family</fullName>
    </submittedName>
</protein>
<dbReference type="Pfam" id="PF07724">
    <property type="entry name" value="AAA_2"/>
    <property type="match status" value="1"/>
</dbReference>
<sequence>MKDRKDSYLAVDALILAVLPASDVSSALQEAGIPRAQLEDAVKEVRKPQGNAPVDTPTSDENLEALTKFGFDLTANAAHLDPVIGRDEEIRRMIRVLCRRTKNNPVLIGDPGVGKTACVEGLAQRIVRGDVPEMLRSTRLIGLDMGALMAGAKYRGEFEERLKAVLNEIKESHGGIVLFIDEIHLVVGAGKAEGAMDAANLLKPMLARGELHCIGATTLNEYRQHMEKDAALERRFQQVMVGEPSVPDTINILRGIKEKYETHHGVAISDRALVVAAELSDRYITTRYLPDKAIDLMDEACSNVRVELDSKPEVIDGMERMRTRLQVEQAALKKEKDQISIGRLEQVRKELSALEEQLAPLVVQYNSERARLDEIRGLQSKREQMLVNIDLAEQRGDLARIADLKYGALPEVDSRLKVLRDAAPQANAMLTEAVGPEEIATVVSRWTGIPVVRLQQTEREKLLHLSGELHKRVVGQDEAVNAVADAVLRGRAGLAARNRGASFLFLGPTGVGKTELAKALAAMLFDDERMMVRIDMGEYMEKHSVSRLIGAPPGYVGHEEGGQLSEAVRRRPYSVVLFDEVEKAHNDVFNVLLSILDDGRVTDAKGRTVNFANTVIIMTSNLGAEHLLTMLQAKADKKAVKQQVLQTARTFFRPEFLNRLDDIVVFDPLSDDQMTEVARLIVYELNKRLAAKNITLELSEDALQFAAREATIAAGNVYGARPLRRWLEQNVITDMSRMIVAGTLHENSDVLCTTPRDAQSQPPASVPWMQGTSQLSYRVTPKPRLSGDGDMEQDTATLDKFKRSRLMEPDTADPLDVDDEGGMAY</sequence>